<dbReference type="PRINTS" id="PR01607">
    <property type="entry name" value="APYRASEFAMLY"/>
</dbReference>
<name>A0A4D7CRH4_9ENTE</name>
<comment type="similarity">
    <text evidence="2">Belongs to the 5'-nucleotidase family.</text>
</comment>
<dbReference type="AlphaFoldDB" id="A0A4D7CRH4"/>
<dbReference type="PIRSF" id="PIRSF036361">
    <property type="entry name" value="YunD"/>
    <property type="match status" value="1"/>
</dbReference>
<protein>
    <submittedName>
        <fullName evidence="3">Bifunctional metallophosphatase/5'-nucleotidase</fullName>
    </submittedName>
</protein>
<dbReference type="InterPro" id="IPR011240">
    <property type="entry name" value="Pesterase_YunD"/>
</dbReference>
<dbReference type="GO" id="GO:0000166">
    <property type="term" value="F:nucleotide binding"/>
    <property type="evidence" value="ECO:0007669"/>
    <property type="project" value="UniProtKB-KW"/>
</dbReference>
<dbReference type="GO" id="GO:0008768">
    <property type="term" value="F:UDP-sugar diphosphatase activity"/>
    <property type="evidence" value="ECO:0007669"/>
    <property type="project" value="TreeGrafter"/>
</dbReference>
<dbReference type="GO" id="GO:0046872">
    <property type="term" value="F:metal ion binding"/>
    <property type="evidence" value="ECO:0007669"/>
    <property type="project" value="InterPro"/>
</dbReference>
<evidence type="ECO:0000313" key="3">
    <source>
        <dbReference type="EMBL" id="QCI86775.1"/>
    </source>
</evidence>
<accession>A0A4D7CRH4</accession>
<keyword evidence="1" id="KW-0732">Signal</keyword>
<dbReference type="PROSITE" id="PS00785">
    <property type="entry name" value="5_NUCLEOTIDASE_1"/>
    <property type="match status" value="1"/>
</dbReference>
<dbReference type="Gene3D" id="3.60.21.10">
    <property type="match status" value="1"/>
</dbReference>
<evidence type="ECO:0000313" key="4">
    <source>
        <dbReference type="Proteomes" id="UP000298615"/>
    </source>
</evidence>
<proteinExistence type="inferred from homology"/>
<keyword evidence="4" id="KW-1185">Reference proteome</keyword>
<dbReference type="Pfam" id="PF00149">
    <property type="entry name" value="Metallophos"/>
    <property type="match status" value="1"/>
</dbReference>
<sequence>MERMTIIHTNDLHSHFENWPKIRRFIQQKQQYASNRHPVLTVDLGDFCDRVHPLTEATDGRANVELMNQVHYDAVTIGNNEGIGNTKPQLDRLYEHANFPVVVSNLLDDNHQQTSPWCHTYKIHQTPRGTRVGIIGLTAPFPFTYGPLGWDVSFPDEVLPELLAELSSQTDVIVLLSHLGYLDDEHIAAHYPEIDVIIGSHTHHLFENGKVVDTTLLAAAGKFGQYVGEITLELDENHHVVSKKSTTYPTKLLVEHAYDQAEVIGYQSQGHELLQAQIIGDLPNPWLRNGQGPTSYIEQSLEAVADFTQADAYLLSTGLFLGDLASGQVTSDDLHRTLPHPMHLIRVTFSGANLIEVLTEIANQHDYLIDYPIVGMGFRGKVFGEMKAKNIEKMGADFLVGGQPIALDKPYRLVMMDHYSFIKFFPKIAALGKIESLCPSLLRNVVACYINKKYGNKKVSN</sequence>
<dbReference type="InterPro" id="IPR029052">
    <property type="entry name" value="Metallo-depent_PP-like"/>
</dbReference>
<dbReference type="InterPro" id="IPR004843">
    <property type="entry name" value="Calcineurin-like_PHP"/>
</dbReference>
<keyword evidence="2" id="KW-0547">Nucleotide-binding</keyword>
<dbReference type="GO" id="GO:0008253">
    <property type="term" value="F:5'-nucleotidase activity"/>
    <property type="evidence" value="ECO:0007669"/>
    <property type="project" value="TreeGrafter"/>
</dbReference>
<dbReference type="PANTHER" id="PTHR11575:SF23">
    <property type="entry name" value="5-NUCLEOTIDASE FAMILY PROTEIN"/>
    <property type="match status" value="1"/>
</dbReference>
<organism evidence="3 4">
    <name type="scientific">Vagococcus zengguangii</name>
    <dbReference type="NCBI Taxonomy" id="2571750"/>
    <lineage>
        <taxon>Bacteria</taxon>
        <taxon>Bacillati</taxon>
        <taxon>Bacillota</taxon>
        <taxon>Bacilli</taxon>
        <taxon>Lactobacillales</taxon>
        <taxon>Enterococcaceae</taxon>
        <taxon>Vagococcus</taxon>
    </lineage>
</organism>
<dbReference type="Proteomes" id="UP000298615">
    <property type="component" value="Chromosome"/>
</dbReference>
<dbReference type="Pfam" id="PF02872">
    <property type="entry name" value="5_nucleotid_C"/>
    <property type="match status" value="1"/>
</dbReference>
<dbReference type="SUPFAM" id="SSF55816">
    <property type="entry name" value="5'-nucleotidase (syn. UDP-sugar hydrolase), C-terminal domain"/>
    <property type="match status" value="1"/>
</dbReference>
<evidence type="ECO:0000256" key="1">
    <source>
        <dbReference type="ARBA" id="ARBA00022729"/>
    </source>
</evidence>
<dbReference type="GO" id="GO:0030288">
    <property type="term" value="C:outer membrane-bounded periplasmic space"/>
    <property type="evidence" value="ECO:0007669"/>
    <property type="project" value="TreeGrafter"/>
</dbReference>
<dbReference type="InterPro" id="IPR006179">
    <property type="entry name" value="5_nucleotidase/apyrase"/>
</dbReference>
<dbReference type="InterPro" id="IPR008334">
    <property type="entry name" value="5'-Nucleotdase_C"/>
</dbReference>
<dbReference type="InterPro" id="IPR036907">
    <property type="entry name" value="5'-Nucleotdase_C_sf"/>
</dbReference>
<dbReference type="Gene3D" id="3.90.780.10">
    <property type="entry name" value="5'-Nucleotidase, C-terminal domain"/>
    <property type="match status" value="1"/>
</dbReference>
<dbReference type="SUPFAM" id="SSF56300">
    <property type="entry name" value="Metallo-dependent phosphatases"/>
    <property type="match status" value="1"/>
</dbReference>
<dbReference type="GO" id="GO:0009166">
    <property type="term" value="P:nucleotide catabolic process"/>
    <property type="evidence" value="ECO:0007669"/>
    <property type="project" value="InterPro"/>
</dbReference>
<dbReference type="KEGG" id="vao:FA707_07285"/>
<dbReference type="PANTHER" id="PTHR11575">
    <property type="entry name" value="5'-NUCLEOTIDASE-RELATED"/>
    <property type="match status" value="1"/>
</dbReference>
<dbReference type="CDD" id="cd00845">
    <property type="entry name" value="MPP_UshA_N_like"/>
    <property type="match status" value="1"/>
</dbReference>
<dbReference type="EMBL" id="CP039712">
    <property type="protein sequence ID" value="QCI86775.1"/>
    <property type="molecule type" value="Genomic_DNA"/>
</dbReference>
<evidence type="ECO:0000256" key="2">
    <source>
        <dbReference type="RuleBase" id="RU362119"/>
    </source>
</evidence>
<reference evidence="3 4" key="1">
    <citation type="submission" date="2019-04" db="EMBL/GenBank/DDBJ databases">
        <title>Vagococcus sp. nov., isolated from faeces of yaks (Bos grunniens).</title>
        <authorList>
            <person name="Ge Y."/>
        </authorList>
    </citation>
    <scope>NUCLEOTIDE SEQUENCE [LARGE SCALE GENOMIC DNA]</scope>
    <source>
        <strain evidence="3 4">MN-17</strain>
    </source>
</reference>
<gene>
    <name evidence="3" type="ORF">FA707_07285</name>
</gene>
<keyword evidence="2" id="KW-0378">Hydrolase</keyword>
<dbReference type="OrthoDB" id="9793179at2"/>
<dbReference type="InterPro" id="IPR006146">
    <property type="entry name" value="5'-Nucleotdase_CS"/>
</dbReference>